<gene>
    <name evidence="12" type="primary">LOC119641926</name>
</gene>
<evidence type="ECO:0000313" key="11">
    <source>
        <dbReference type="Proteomes" id="UP000092443"/>
    </source>
</evidence>
<evidence type="ECO:0000256" key="7">
    <source>
        <dbReference type="ARBA" id="ARBA00023242"/>
    </source>
</evidence>
<dbReference type="GeneID" id="119641926"/>
<feature type="compositionally biased region" description="Low complexity" evidence="9">
    <location>
        <begin position="1"/>
        <end position="24"/>
    </location>
</feature>
<evidence type="ECO:0000256" key="9">
    <source>
        <dbReference type="SAM" id="MobiDB-lite"/>
    </source>
</evidence>
<comment type="similarity">
    <text evidence="3">Belongs to the UPRTase family.</text>
</comment>
<dbReference type="SUPFAM" id="SSF53271">
    <property type="entry name" value="PRTase-like"/>
    <property type="match status" value="1"/>
</dbReference>
<evidence type="ECO:0000259" key="10">
    <source>
        <dbReference type="Pfam" id="PF14681"/>
    </source>
</evidence>
<keyword evidence="7" id="KW-0539">Nucleus</keyword>
<dbReference type="Proteomes" id="UP000092443">
    <property type="component" value="Unplaced"/>
</dbReference>
<dbReference type="CDD" id="cd06223">
    <property type="entry name" value="PRTases_typeI"/>
    <property type="match status" value="1"/>
</dbReference>
<keyword evidence="11" id="KW-1185">Reference proteome</keyword>
<evidence type="ECO:0000256" key="6">
    <source>
        <dbReference type="ARBA" id="ARBA00023134"/>
    </source>
</evidence>
<accession>A0A9C5ZDN7</accession>
<comment type="subcellular location">
    <subcellularLocation>
        <location evidence="2">Cytoplasm</location>
    </subcellularLocation>
    <subcellularLocation>
        <location evidence="1">Nucleus</location>
    </subcellularLocation>
</comment>
<feature type="region of interest" description="Disordered" evidence="9">
    <location>
        <begin position="1"/>
        <end position="30"/>
    </location>
</feature>
<dbReference type="RefSeq" id="XP_037896771.1">
    <property type="nucleotide sequence ID" value="XM_038040843.1"/>
</dbReference>
<keyword evidence="12" id="KW-0808">Transferase</keyword>
<dbReference type="GO" id="GO:0005525">
    <property type="term" value="F:GTP binding"/>
    <property type="evidence" value="ECO:0007669"/>
    <property type="project" value="UniProtKB-KW"/>
</dbReference>
<dbReference type="InterPro" id="IPR029057">
    <property type="entry name" value="PRTase-like"/>
</dbReference>
<dbReference type="FunFam" id="3.40.50.2020:FF:000026">
    <property type="entry name" value="Uracil phosphoribosyltransferase homolog"/>
    <property type="match status" value="1"/>
</dbReference>
<sequence length="246" mass="27141">MCASQENSSNSNSESNDANENSVSRPNSPIPAITSAEEILENYGANFKILECNSQVAELLTIIRDKNTTRSDFKFYADRLIRLVIEESLNQLPYSDCSVETPTGAIYEGLKYRSGNCGVSIIRSGEAMEQGLRDCCRSIRIGKILVESDSDTHVARVVYARFPDDIARRQVLLMYPIMSTGNTVLQAVNVLKEHGVPESSIILSNLFCTPIAAKTVVTAFPKLKILTSELHPVAPNHFGQKYFGTD</sequence>
<evidence type="ECO:0000313" key="12">
    <source>
        <dbReference type="RefSeq" id="XP_037896771.1"/>
    </source>
</evidence>
<protein>
    <recommendedName>
        <fullName evidence="8">Uracil phosphoribosyltransferase homolog</fullName>
    </recommendedName>
</protein>
<keyword evidence="12" id="KW-0328">Glycosyltransferase</keyword>
<evidence type="ECO:0000256" key="8">
    <source>
        <dbReference type="ARBA" id="ARBA00044193"/>
    </source>
</evidence>
<dbReference type="GO" id="GO:0005634">
    <property type="term" value="C:nucleus"/>
    <property type="evidence" value="ECO:0007669"/>
    <property type="project" value="UniProtKB-SubCell"/>
</dbReference>
<evidence type="ECO:0000256" key="5">
    <source>
        <dbReference type="ARBA" id="ARBA00022741"/>
    </source>
</evidence>
<reference evidence="12" key="1">
    <citation type="submission" date="2025-08" db="UniProtKB">
        <authorList>
            <consortium name="RefSeq"/>
        </authorList>
    </citation>
    <scope>IDENTIFICATION</scope>
    <source>
        <tissue evidence="12">Whole body pupa</tissue>
    </source>
</reference>
<dbReference type="Pfam" id="PF14681">
    <property type="entry name" value="UPRTase"/>
    <property type="match status" value="1"/>
</dbReference>
<evidence type="ECO:0000256" key="4">
    <source>
        <dbReference type="ARBA" id="ARBA00022490"/>
    </source>
</evidence>
<evidence type="ECO:0000256" key="3">
    <source>
        <dbReference type="ARBA" id="ARBA00009516"/>
    </source>
</evidence>
<name>A0A9C5ZDN7_9MUSC</name>
<keyword evidence="6" id="KW-0342">GTP-binding</keyword>
<evidence type="ECO:0000256" key="1">
    <source>
        <dbReference type="ARBA" id="ARBA00004123"/>
    </source>
</evidence>
<keyword evidence="4" id="KW-0963">Cytoplasm</keyword>
<feature type="domain" description="Phosphoribosyltransferase" evidence="10">
    <location>
        <begin position="54"/>
        <end position="230"/>
    </location>
</feature>
<evidence type="ECO:0000256" key="2">
    <source>
        <dbReference type="ARBA" id="ARBA00004496"/>
    </source>
</evidence>
<keyword evidence="5" id="KW-0547">Nucleotide-binding</keyword>
<organism evidence="11 12">
    <name type="scientific">Glossina fuscipes</name>
    <dbReference type="NCBI Taxonomy" id="7396"/>
    <lineage>
        <taxon>Eukaryota</taxon>
        <taxon>Metazoa</taxon>
        <taxon>Ecdysozoa</taxon>
        <taxon>Arthropoda</taxon>
        <taxon>Hexapoda</taxon>
        <taxon>Insecta</taxon>
        <taxon>Pterygota</taxon>
        <taxon>Neoptera</taxon>
        <taxon>Endopterygota</taxon>
        <taxon>Diptera</taxon>
        <taxon>Brachycera</taxon>
        <taxon>Muscomorpha</taxon>
        <taxon>Hippoboscoidea</taxon>
        <taxon>Glossinidae</taxon>
        <taxon>Glossina</taxon>
    </lineage>
</organism>
<dbReference type="Gene3D" id="3.40.50.2020">
    <property type="match status" value="1"/>
</dbReference>
<proteinExistence type="inferred from homology"/>
<dbReference type="KEGG" id="gfs:119641926"/>
<dbReference type="InterPro" id="IPR000836">
    <property type="entry name" value="PRTase_dom"/>
</dbReference>
<dbReference type="AlphaFoldDB" id="A0A9C5ZDN7"/>
<dbReference type="GO" id="GO:0016757">
    <property type="term" value="F:glycosyltransferase activity"/>
    <property type="evidence" value="ECO:0007669"/>
    <property type="project" value="UniProtKB-KW"/>
</dbReference>
<dbReference type="GO" id="GO:0005737">
    <property type="term" value="C:cytoplasm"/>
    <property type="evidence" value="ECO:0007669"/>
    <property type="project" value="UniProtKB-SubCell"/>
</dbReference>